<comment type="caution">
    <text evidence="4">The sequence shown here is derived from an EMBL/GenBank/DDBJ whole genome shotgun (WGS) entry which is preliminary data.</text>
</comment>
<keyword evidence="5" id="KW-1185">Reference proteome</keyword>
<name>A0A8S3SD39_MYTED</name>
<dbReference type="GO" id="GO:0003676">
    <property type="term" value="F:nucleic acid binding"/>
    <property type="evidence" value="ECO:0007669"/>
    <property type="project" value="InterPro"/>
</dbReference>
<evidence type="ECO:0000256" key="1">
    <source>
        <dbReference type="PROSITE-ProRule" id="PRU00047"/>
    </source>
</evidence>
<keyword evidence="1" id="KW-0479">Metal-binding</keyword>
<dbReference type="Pfam" id="PF00098">
    <property type="entry name" value="zf-CCHC"/>
    <property type="match status" value="1"/>
</dbReference>
<reference evidence="4" key="1">
    <citation type="submission" date="2021-03" db="EMBL/GenBank/DDBJ databases">
        <authorList>
            <person name="Bekaert M."/>
        </authorList>
    </citation>
    <scope>NUCLEOTIDE SEQUENCE</scope>
</reference>
<dbReference type="PANTHER" id="PTHR45823:SF1">
    <property type="entry name" value="T-SNARE COILED-COIL HOMOLOGY DOMAIN-CONTAINING PROTEIN"/>
    <property type="match status" value="1"/>
</dbReference>
<evidence type="ECO:0000256" key="2">
    <source>
        <dbReference type="SAM" id="MobiDB-lite"/>
    </source>
</evidence>
<dbReference type="EMBL" id="CAJPWZ010001483">
    <property type="protein sequence ID" value="CAG2216395.1"/>
    <property type="molecule type" value="Genomic_DNA"/>
</dbReference>
<accession>A0A8S3SD39</accession>
<organism evidence="4 5">
    <name type="scientific">Mytilus edulis</name>
    <name type="common">Blue mussel</name>
    <dbReference type="NCBI Taxonomy" id="6550"/>
    <lineage>
        <taxon>Eukaryota</taxon>
        <taxon>Metazoa</taxon>
        <taxon>Spiralia</taxon>
        <taxon>Lophotrochozoa</taxon>
        <taxon>Mollusca</taxon>
        <taxon>Bivalvia</taxon>
        <taxon>Autobranchia</taxon>
        <taxon>Pteriomorphia</taxon>
        <taxon>Mytilida</taxon>
        <taxon>Mytiloidea</taxon>
        <taxon>Mytilidae</taxon>
        <taxon>Mytilinae</taxon>
        <taxon>Mytilus</taxon>
    </lineage>
</organism>
<keyword evidence="1" id="KW-0862">Zinc</keyword>
<dbReference type="OrthoDB" id="8300685at2759"/>
<dbReference type="SUPFAM" id="SSF57756">
    <property type="entry name" value="Retrovirus zinc finger-like domains"/>
    <property type="match status" value="1"/>
</dbReference>
<protein>
    <recommendedName>
        <fullName evidence="3">CCHC-type domain-containing protein</fullName>
    </recommendedName>
</protein>
<gene>
    <name evidence="4" type="ORF">MEDL_30212</name>
</gene>
<dbReference type="PROSITE" id="PS50158">
    <property type="entry name" value="ZF_CCHC"/>
    <property type="match status" value="1"/>
</dbReference>
<feature type="region of interest" description="Disordered" evidence="2">
    <location>
        <begin position="145"/>
        <end position="167"/>
    </location>
</feature>
<proteinExistence type="predicted"/>
<dbReference type="PANTHER" id="PTHR45823">
    <property type="entry name" value="T-SNARE COILED-COIL HOMOLOGY DOMAIN-CONTAINING PROTEIN"/>
    <property type="match status" value="1"/>
</dbReference>
<feature type="region of interest" description="Disordered" evidence="2">
    <location>
        <begin position="1"/>
        <end position="28"/>
    </location>
</feature>
<evidence type="ECO:0000313" key="4">
    <source>
        <dbReference type="EMBL" id="CAG2216395.1"/>
    </source>
</evidence>
<dbReference type="InterPro" id="IPR036875">
    <property type="entry name" value="Znf_CCHC_sf"/>
</dbReference>
<evidence type="ECO:0000259" key="3">
    <source>
        <dbReference type="PROSITE" id="PS50158"/>
    </source>
</evidence>
<feature type="domain" description="CCHC-type" evidence="3">
    <location>
        <begin position="460"/>
        <end position="475"/>
    </location>
</feature>
<dbReference type="Proteomes" id="UP000683360">
    <property type="component" value="Unassembled WGS sequence"/>
</dbReference>
<feature type="region of interest" description="Disordered" evidence="2">
    <location>
        <begin position="480"/>
        <end position="514"/>
    </location>
</feature>
<sequence length="514" mass="57987">MASNSTTSPPLRRDEVDITGTQETGLPAPFRTSYLDATPSGEVQVLVTKERTRTSQSDLRNILDGTRIKFSDCDKDERVGRSAFQSRNRNDSAYFDSAHVHFLAEDKRSTHGRGDTGIYTSPSFTTGLDPTDIWEIGHLNKGISCGSPLPTRRTRTQEESISLPSGGMRAFPWKVRTDTEAPDLCDGRTRESTRRVSGFEDNVLGHCDDQLTERRRSPVVGNTWSENRQPTRMHNRFVTNNSTSNKNKKAADYDGASSWQDYQVHFEMIAEINGWDNATQALELATSLRGSAQAILSDLRPDQRRNYDHLVAALVSRFQPSNQSELYRVQMKNKTRDKGKILPELAQDIKRLTRLAYPTAPIEVREQLARDCFMDSLGDPDLEWAIFQGKPINIDDSVRIGLEYEAFTMGQRRKFPSRVALRRQTEVTDESDYSDEMGYLVERLARIGQQATRPKPPLTCYFCGIAGHIKRECRKYLASQGRQQGRPGVTRANTRTYTQGTQTHNGDVSNSGNC</sequence>
<dbReference type="SMART" id="SM00343">
    <property type="entry name" value="ZnF_C2HC"/>
    <property type="match status" value="1"/>
</dbReference>
<dbReference type="AlphaFoldDB" id="A0A8S3SD39"/>
<keyword evidence="1" id="KW-0863">Zinc-finger</keyword>
<feature type="compositionally biased region" description="Polar residues" evidence="2">
    <location>
        <begin position="491"/>
        <end position="514"/>
    </location>
</feature>
<dbReference type="InterPro" id="IPR001878">
    <property type="entry name" value="Znf_CCHC"/>
</dbReference>
<dbReference type="GO" id="GO:0008270">
    <property type="term" value="F:zinc ion binding"/>
    <property type="evidence" value="ECO:0007669"/>
    <property type="project" value="UniProtKB-KW"/>
</dbReference>
<evidence type="ECO:0000313" key="5">
    <source>
        <dbReference type="Proteomes" id="UP000683360"/>
    </source>
</evidence>